<comment type="caution">
    <text evidence="6">The sequence shown here is derived from an EMBL/GenBank/DDBJ whole genome shotgun (WGS) entry which is preliminary data.</text>
</comment>
<dbReference type="PANTHER" id="PTHR47506">
    <property type="entry name" value="TRANSCRIPTIONAL REGULATORY PROTEIN"/>
    <property type="match status" value="1"/>
</dbReference>
<dbReference type="PROSITE" id="PS50977">
    <property type="entry name" value="HTH_TETR_2"/>
    <property type="match status" value="1"/>
</dbReference>
<dbReference type="InterPro" id="IPR036271">
    <property type="entry name" value="Tet_transcr_reg_TetR-rel_C_sf"/>
</dbReference>
<evidence type="ECO:0000256" key="4">
    <source>
        <dbReference type="PROSITE-ProRule" id="PRU00335"/>
    </source>
</evidence>
<dbReference type="InterPro" id="IPR001647">
    <property type="entry name" value="HTH_TetR"/>
</dbReference>
<dbReference type="AlphaFoldDB" id="A0A921P0S4"/>
<dbReference type="RefSeq" id="WP_162124007.1">
    <property type="nucleotide sequence ID" value="NZ_PDWK01000019.1"/>
</dbReference>
<keyword evidence="7" id="KW-1185">Reference proteome</keyword>
<dbReference type="SUPFAM" id="SSF48498">
    <property type="entry name" value="Tetracyclin repressor-like, C-terminal domain"/>
    <property type="match status" value="1"/>
</dbReference>
<evidence type="ECO:0000259" key="5">
    <source>
        <dbReference type="PROSITE" id="PS50977"/>
    </source>
</evidence>
<dbReference type="GO" id="GO:0003677">
    <property type="term" value="F:DNA binding"/>
    <property type="evidence" value="ECO:0007669"/>
    <property type="project" value="UniProtKB-UniRule"/>
</dbReference>
<evidence type="ECO:0000256" key="3">
    <source>
        <dbReference type="ARBA" id="ARBA00023163"/>
    </source>
</evidence>
<name>A0A921P0S4_9GAMM</name>
<proteinExistence type="predicted"/>
<evidence type="ECO:0000256" key="1">
    <source>
        <dbReference type="ARBA" id="ARBA00023015"/>
    </source>
</evidence>
<gene>
    <name evidence="6" type="ORF">CR938_05355</name>
</gene>
<dbReference type="Gene3D" id="1.10.357.10">
    <property type="entry name" value="Tetracycline Repressor, domain 2"/>
    <property type="match status" value="1"/>
</dbReference>
<feature type="domain" description="HTH tetR-type" evidence="5">
    <location>
        <begin position="12"/>
        <end position="72"/>
    </location>
</feature>
<reference evidence="6" key="1">
    <citation type="submission" date="2017-10" db="EMBL/GenBank/DDBJ databases">
        <title>Whole genome sequencing of members of genus Pseudoxanthomonas.</title>
        <authorList>
            <person name="Kumar S."/>
            <person name="Bansal K."/>
            <person name="Kaur A."/>
            <person name="Patil P."/>
            <person name="Sharma S."/>
            <person name="Patil P.B."/>
        </authorList>
    </citation>
    <scope>NUCLEOTIDE SEQUENCE</scope>
    <source>
        <strain evidence="6">DSM 22914</strain>
    </source>
</reference>
<keyword evidence="2 4" id="KW-0238">DNA-binding</keyword>
<dbReference type="OrthoDB" id="326421at2"/>
<feature type="DNA-binding region" description="H-T-H motif" evidence="4">
    <location>
        <begin position="35"/>
        <end position="54"/>
    </location>
</feature>
<dbReference type="Proteomes" id="UP000717981">
    <property type="component" value="Unassembled WGS sequence"/>
</dbReference>
<accession>A0A921P0S4</accession>
<evidence type="ECO:0000256" key="2">
    <source>
        <dbReference type="ARBA" id="ARBA00023125"/>
    </source>
</evidence>
<dbReference type="EMBL" id="PDWK01000019">
    <property type="protein sequence ID" value="KAF1689553.1"/>
    <property type="molecule type" value="Genomic_DNA"/>
</dbReference>
<organism evidence="6 7">
    <name type="scientific">Pseudoxanthomonas taiwanensis</name>
    <dbReference type="NCBI Taxonomy" id="176598"/>
    <lineage>
        <taxon>Bacteria</taxon>
        <taxon>Pseudomonadati</taxon>
        <taxon>Pseudomonadota</taxon>
        <taxon>Gammaproteobacteria</taxon>
        <taxon>Lysobacterales</taxon>
        <taxon>Lysobacteraceae</taxon>
        <taxon>Pseudoxanthomonas</taxon>
    </lineage>
</organism>
<protein>
    <submittedName>
        <fullName evidence="6">TetR family transcriptional regulator</fullName>
    </submittedName>
</protein>
<dbReference type="Pfam" id="PF00440">
    <property type="entry name" value="TetR_N"/>
    <property type="match status" value="1"/>
</dbReference>
<evidence type="ECO:0000313" key="7">
    <source>
        <dbReference type="Proteomes" id="UP000717981"/>
    </source>
</evidence>
<evidence type="ECO:0000313" key="6">
    <source>
        <dbReference type="EMBL" id="KAF1689553.1"/>
    </source>
</evidence>
<dbReference type="InterPro" id="IPR011075">
    <property type="entry name" value="TetR_C"/>
</dbReference>
<dbReference type="Pfam" id="PF16925">
    <property type="entry name" value="TetR_C_13"/>
    <property type="match status" value="1"/>
</dbReference>
<dbReference type="Gene3D" id="1.10.10.60">
    <property type="entry name" value="Homeodomain-like"/>
    <property type="match status" value="1"/>
</dbReference>
<dbReference type="PRINTS" id="PR00455">
    <property type="entry name" value="HTHTETR"/>
</dbReference>
<dbReference type="InterPro" id="IPR009057">
    <property type="entry name" value="Homeodomain-like_sf"/>
</dbReference>
<dbReference type="PANTHER" id="PTHR47506:SF6">
    <property type="entry name" value="HTH-TYPE TRANSCRIPTIONAL REPRESSOR NEMR"/>
    <property type="match status" value="1"/>
</dbReference>
<keyword evidence="3" id="KW-0804">Transcription</keyword>
<dbReference type="SUPFAM" id="SSF46689">
    <property type="entry name" value="Homeodomain-like"/>
    <property type="match status" value="1"/>
</dbReference>
<keyword evidence="1" id="KW-0805">Transcription regulation</keyword>
<sequence length="208" mass="22490">MTTPAPATAKGASTRGMLLGRACELAARLGLEGVSIGELASAAGMSKSGVFAHFGSREDLVRQTLDWAAGSFTTQVLEPALRQPRGLPRLQAMLDGWIGWILDHPEGCVFLGAATEYDGRPGPMRDHVAELLERWRLIVERAVAMAVEEGHLRAGTDPALVSYQLHGFMYALHHMRLHQPQADVLARAAVRDLLDRLRAGAGPARSPR</sequence>